<feature type="chain" id="PRO_5047025849" description="Glutathione peroxidase" evidence="5">
    <location>
        <begin position="22"/>
        <end position="183"/>
    </location>
</feature>
<evidence type="ECO:0000256" key="2">
    <source>
        <dbReference type="ARBA" id="ARBA00022559"/>
    </source>
</evidence>
<dbReference type="SUPFAM" id="SSF52833">
    <property type="entry name" value="Thioredoxin-like"/>
    <property type="match status" value="1"/>
</dbReference>
<keyword evidence="7" id="KW-1185">Reference proteome</keyword>
<evidence type="ECO:0000256" key="1">
    <source>
        <dbReference type="ARBA" id="ARBA00006926"/>
    </source>
</evidence>
<sequence>MPRRMPSLLAALLLTPAAVHAACDSPLLDTTAKRLVGPEESLCQYAGKAVLVVNTASACGFTPQYEGLEALWRRYRDDGLVVLGFPSDQFGGQEPGSDAEIAEFCKLNYGVSFPMYTKSSVKGEDAIPLYRGLIDATGEAPKWNFHKYLIAPDGKTVQAFDSRVTPDSNQLRGAIEAALTTAR</sequence>
<dbReference type="PROSITE" id="PS51355">
    <property type="entry name" value="GLUTATHIONE_PEROXID_3"/>
    <property type="match status" value="1"/>
</dbReference>
<proteinExistence type="inferred from homology"/>
<dbReference type="EMBL" id="JBEPIJ010000002">
    <property type="protein sequence ID" value="MES0872947.1"/>
    <property type="molecule type" value="Genomic_DNA"/>
</dbReference>
<dbReference type="GO" id="GO:0004601">
    <property type="term" value="F:peroxidase activity"/>
    <property type="evidence" value="ECO:0007669"/>
    <property type="project" value="UniProtKB-KW"/>
</dbReference>
<dbReference type="InterPro" id="IPR029759">
    <property type="entry name" value="GPX_AS"/>
</dbReference>
<accession>A0ABV2A6R6</accession>
<dbReference type="PRINTS" id="PR01011">
    <property type="entry name" value="GLUTPROXDASE"/>
</dbReference>
<evidence type="ECO:0000256" key="3">
    <source>
        <dbReference type="ARBA" id="ARBA00023002"/>
    </source>
</evidence>
<dbReference type="RefSeq" id="WP_352887243.1">
    <property type="nucleotide sequence ID" value="NZ_JBEPIJ010000002.1"/>
</dbReference>
<dbReference type="Gene3D" id="3.40.30.10">
    <property type="entry name" value="Glutaredoxin"/>
    <property type="match status" value="1"/>
</dbReference>
<evidence type="ECO:0000256" key="4">
    <source>
        <dbReference type="RuleBase" id="RU000499"/>
    </source>
</evidence>
<evidence type="ECO:0000313" key="7">
    <source>
        <dbReference type="Proteomes" id="UP001465331"/>
    </source>
</evidence>
<dbReference type="Proteomes" id="UP001465331">
    <property type="component" value="Unassembled WGS sequence"/>
</dbReference>
<evidence type="ECO:0000313" key="6">
    <source>
        <dbReference type="EMBL" id="MES0872947.1"/>
    </source>
</evidence>
<dbReference type="InterPro" id="IPR036249">
    <property type="entry name" value="Thioredoxin-like_sf"/>
</dbReference>
<reference evidence="6 7" key="1">
    <citation type="submission" date="2024-06" db="EMBL/GenBank/DDBJ databases">
        <authorList>
            <person name="Li Z."/>
            <person name="Jiang Y."/>
        </authorList>
    </citation>
    <scope>NUCLEOTIDE SEQUENCE [LARGE SCALE GENOMIC DNA]</scope>
    <source>
        <strain evidence="6 7">HSW-8</strain>
    </source>
</reference>
<dbReference type="PANTHER" id="PTHR11592">
    <property type="entry name" value="GLUTATHIONE PEROXIDASE"/>
    <property type="match status" value="1"/>
</dbReference>
<dbReference type="PANTHER" id="PTHR11592:SF44">
    <property type="entry name" value="GLUTATHIONE PEROXIDASE"/>
    <property type="match status" value="1"/>
</dbReference>
<comment type="similarity">
    <text evidence="1 4">Belongs to the glutathione peroxidase family.</text>
</comment>
<dbReference type="CDD" id="cd00340">
    <property type="entry name" value="GSH_Peroxidase"/>
    <property type="match status" value="1"/>
</dbReference>
<keyword evidence="3 4" id="KW-0560">Oxidoreductase</keyword>
<feature type="signal peptide" evidence="5">
    <location>
        <begin position="1"/>
        <end position="21"/>
    </location>
</feature>
<protein>
    <recommendedName>
        <fullName evidence="4">Glutathione peroxidase</fullName>
    </recommendedName>
</protein>
<dbReference type="PIRSF" id="PIRSF000303">
    <property type="entry name" value="Glutathion_perox"/>
    <property type="match status" value="1"/>
</dbReference>
<dbReference type="InterPro" id="IPR000889">
    <property type="entry name" value="Glutathione_peroxidase"/>
</dbReference>
<keyword evidence="5" id="KW-0732">Signal</keyword>
<name>A0ABV2A6R6_9GAMM</name>
<dbReference type="PROSITE" id="PS00460">
    <property type="entry name" value="GLUTATHIONE_PEROXID_1"/>
    <property type="match status" value="1"/>
</dbReference>
<keyword evidence="2 4" id="KW-0575">Peroxidase</keyword>
<organism evidence="6 7">
    <name type="scientific">Sinimarinibacterium thermocellulolyticum</name>
    <dbReference type="NCBI Taxonomy" id="3170016"/>
    <lineage>
        <taxon>Bacteria</taxon>
        <taxon>Pseudomonadati</taxon>
        <taxon>Pseudomonadota</taxon>
        <taxon>Gammaproteobacteria</taxon>
        <taxon>Nevskiales</taxon>
        <taxon>Nevskiaceae</taxon>
        <taxon>Sinimarinibacterium</taxon>
    </lineage>
</organism>
<comment type="caution">
    <text evidence="6">The sequence shown here is derived from an EMBL/GenBank/DDBJ whole genome shotgun (WGS) entry which is preliminary data.</text>
</comment>
<gene>
    <name evidence="6" type="ORF">ABSH63_02820</name>
</gene>
<dbReference type="Pfam" id="PF00255">
    <property type="entry name" value="GSHPx"/>
    <property type="match status" value="1"/>
</dbReference>
<evidence type="ECO:0000256" key="5">
    <source>
        <dbReference type="SAM" id="SignalP"/>
    </source>
</evidence>